<dbReference type="InterPro" id="IPR017853">
    <property type="entry name" value="GH"/>
</dbReference>
<feature type="domain" description="Glycoside hydrolase family 3 N-terminal" evidence="8">
    <location>
        <begin position="50"/>
        <end position="362"/>
    </location>
</feature>
<gene>
    <name evidence="9" type="primary">ybbD_2</name>
    <name evidence="9" type="ORF">BcellWH2_02040</name>
</gene>
<sequence length="1000" mass="110411">MKRTILLLLAILLWGGTSLLHAQAEAPFLPSAADARCKQWVDSVFSGLNLQEKVGQLIVTTFPAKADKQKKKQIRDLVKKYKIGGLLFAEGTPEEQAILTNIAQKNSKVPVMITFDGEWGLSMRLEGTPYFPKNAALGCIEDNQLIYEYGREVAREFRELGVHVNFAPDADVNTNPLNPVIHVRSFGEDPKKVAEKVLAYSRGLESGGVLSVSKHFPGHGDTDVDSHKGLPVLYYNRERLDSVELYPFREMVRAGLGGVMVGHLQVPALEPDAKTASSLSRNVVTGLLKDEMGFQGLVFTDALDMKGVSSVPQLTTKALLAGNDMVLVQYNTANAVQEVLSAVKEGVLSEKEVEAKCRKILTYKYLLGLRQPRPQLQVSGMSYRIHTDEAKALVTRLRQASITVLGNHFGILPLTPVGGAPIALLSIGEGKDSVFVDEMKKLSPVPMECFRLTREMSEDGRRELVRKLADYRRIVVSVSGKDADVVAYADFLAGLDLSVPLVYAFFTSYRGMQPLEPALNQASAVVLGHSSEADIQQYVAGVIFAKVPAQGKLSMSIGSLYQAGEGSVITPGMKPGSIIPEDLGMKSNELHRIDAIVRAGLVAGAYPGCQVLVLKDGQTVYDKCFGIHSDKDTTAVRPTDLFDLASLTKTTATLLAVMKLYDGGKLKLTDKVSQYLPFLRSTNKKNITIKDLLLHESGLPPYIRFYLEAIDPNSVHGPYAQSWVDEWHRTRVSEHSYYCSDFKFKKGLVSEKESSVYNLHVADKMWLNKSFKNTILQKIARCEMDSKRYVYSDLGFILLQQVVESIVKLPMDLYLAKEFYAPMGLQRTMYLPLQKYSKEEIMPTAANDFLRRQDLCGYVHDEAAACMGGISGNAGLFSTASEVAKIYQMILNGGEWNGKRYLSEATCRLFTTETSAISRRGLGFDKPNLKDLKNSPCAASATAAVYGHTGFTGTCAWVDPEHGTVYVFLSNRLCPNVWNTKLGEMNIRTDIQEAIYKSLK</sequence>
<dbReference type="EMBL" id="CP012801">
    <property type="protein sequence ID" value="ALJ59285.1"/>
    <property type="molecule type" value="Genomic_DNA"/>
</dbReference>
<dbReference type="RefSeq" id="WP_029429017.1">
    <property type="nucleotide sequence ID" value="NZ_CP012801.1"/>
</dbReference>
<dbReference type="PANTHER" id="PTHR30480">
    <property type="entry name" value="BETA-HEXOSAMINIDASE-RELATED"/>
    <property type="match status" value="1"/>
</dbReference>
<keyword evidence="9" id="KW-0449">Lipoprotein</keyword>
<dbReference type="EC" id="3.2.1.52" evidence="3"/>
<keyword evidence="4" id="KW-0378">Hydrolase</keyword>
<dbReference type="InterPro" id="IPR012338">
    <property type="entry name" value="Beta-lactam/transpept-like"/>
</dbReference>
<dbReference type="InterPro" id="IPR050226">
    <property type="entry name" value="NagZ_Beta-hexosaminidase"/>
</dbReference>
<evidence type="ECO:0000256" key="5">
    <source>
        <dbReference type="ARBA" id="ARBA00023295"/>
    </source>
</evidence>
<comment type="similarity">
    <text evidence="2">Belongs to the glycosyl hydrolase 3 family.</text>
</comment>
<keyword evidence="6" id="KW-0732">Signal</keyword>
<evidence type="ECO:0000313" key="9">
    <source>
        <dbReference type="EMBL" id="ALJ59285.1"/>
    </source>
</evidence>
<dbReference type="GO" id="GO:0004563">
    <property type="term" value="F:beta-N-acetylhexosaminidase activity"/>
    <property type="evidence" value="ECO:0007669"/>
    <property type="project" value="UniProtKB-EC"/>
</dbReference>
<evidence type="ECO:0000259" key="8">
    <source>
        <dbReference type="Pfam" id="PF00933"/>
    </source>
</evidence>
<dbReference type="Pfam" id="PF00144">
    <property type="entry name" value="Beta-lactamase"/>
    <property type="match status" value="1"/>
</dbReference>
<dbReference type="PROSITE" id="PS00775">
    <property type="entry name" value="GLYCOSYL_HYDROL_F3"/>
    <property type="match status" value="1"/>
</dbReference>
<dbReference type="InterPro" id="IPR019800">
    <property type="entry name" value="Glyco_hydro_3_AS"/>
</dbReference>
<dbReference type="InterPro" id="IPR036962">
    <property type="entry name" value="Glyco_hydro_3_N_sf"/>
</dbReference>
<evidence type="ECO:0000256" key="1">
    <source>
        <dbReference type="ARBA" id="ARBA00001231"/>
    </source>
</evidence>
<keyword evidence="5" id="KW-0326">Glycosidase</keyword>
<dbReference type="Pfam" id="PF00933">
    <property type="entry name" value="Glyco_hydro_3"/>
    <property type="match status" value="1"/>
</dbReference>
<feature type="signal peptide" evidence="6">
    <location>
        <begin position="1"/>
        <end position="22"/>
    </location>
</feature>
<feature type="chain" id="PRO_5006046386" description="beta-N-acetylhexosaminidase" evidence="6">
    <location>
        <begin position="23"/>
        <end position="1000"/>
    </location>
</feature>
<protein>
    <recommendedName>
        <fullName evidence="3">beta-N-acetylhexosaminidase</fullName>
        <ecNumber evidence="3">3.2.1.52</ecNumber>
    </recommendedName>
</protein>
<evidence type="ECO:0000256" key="3">
    <source>
        <dbReference type="ARBA" id="ARBA00012663"/>
    </source>
</evidence>
<evidence type="ECO:0000256" key="2">
    <source>
        <dbReference type="ARBA" id="ARBA00005336"/>
    </source>
</evidence>
<comment type="catalytic activity">
    <reaction evidence="1">
        <text>Hydrolysis of terminal non-reducing N-acetyl-D-hexosamine residues in N-acetyl-beta-D-hexosaminides.</text>
        <dbReference type="EC" id="3.2.1.52"/>
    </reaction>
</comment>
<reference evidence="9 10" key="1">
    <citation type="journal article" date="2015" name="Science">
        <title>Genetic determinants of in vivo fitness and diet responsiveness in multiple human gut Bacteroides.</title>
        <authorList>
            <person name="Wu M."/>
            <person name="McNulty N.P."/>
            <person name="Rodionov D.A."/>
            <person name="Khoroshkin M.S."/>
            <person name="Griffin N.W."/>
            <person name="Cheng J."/>
            <person name="Latreille P."/>
            <person name="Kerstetter R.A."/>
            <person name="Terrapon N."/>
            <person name="Henrissat B."/>
            <person name="Osterman A.L."/>
            <person name="Gordon J.I."/>
        </authorList>
    </citation>
    <scope>NUCLEOTIDE SEQUENCE [LARGE SCALE GENOMIC DNA]</scope>
    <source>
        <strain evidence="9 10">WH2</strain>
    </source>
</reference>
<dbReference type="InterPro" id="IPR001466">
    <property type="entry name" value="Beta-lactam-related"/>
</dbReference>
<organism evidence="9 10">
    <name type="scientific">Bacteroides cellulosilyticus</name>
    <dbReference type="NCBI Taxonomy" id="246787"/>
    <lineage>
        <taxon>Bacteria</taxon>
        <taxon>Pseudomonadati</taxon>
        <taxon>Bacteroidota</taxon>
        <taxon>Bacteroidia</taxon>
        <taxon>Bacteroidales</taxon>
        <taxon>Bacteroidaceae</taxon>
        <taxon>Bacteroides</taxon>
    </lineage>
</organism>
<dbReference type="PANTHER" id="PTHR30480:SF13">
    <property type="entry name" value="BETA-HEXOSAMINIDASE"/>
    <property type="match status" value="1"/>
</dbReference>
<feature type="domain" description="Beta-lactamase-related" evidence="7">
    <location>
        <begin position="593"/>
        <end position="974"/>
    </location>
</feature>
<dbReference type="InterPro" id="IPR036881">
    <property type="entry name" value="Glyco_hydro_3_C_sf"/>
</dbReference>
<dbReference type="PATRIC" id="fig|246787.4.peg.2103"/>
<name>A0A0P0FNW6_9BACE</name>
<dbReference type="InterPro" id="IPR001764">
    <property type="entry name" value="Glyco_hydro_3_N"/>
</dbReference>
<evidence type="ECO:0000256" key="4">
    <source>
        <dbReference type="ARBA" id="ARBA00022801"/>
    </source>
</evidence>
<dbReference type="GO" id="GO:0005975">
    <property type="term" value="P:carbohydrate metabolic process"/>
    <property type="evidence" value="ECO:0007669"/>
    <property type="project" value="InterPro"/>
</dbReference>
<evidence type="ECO:0000256" key="6">
    <source>
        <dbReference type="SAM" id="SignalP"/>
    </source>
</evidence>
<dbReference type="Proteomes" id="UP000061809">
    <property type="component" value="Chromosome"/>
</dbReference>
<dbReference type="SUPFAM" id="SSF51445">
    <property type="entry name" value="(Trans)glycosidases"/>
    <property type="match status" value="1"/>
</dbReference>
<dbReference type="SUPFAM" id="SSF56601">
    <property type="entry name" value="beta-lactamase/transpeptidase-like"/>
    <property type="match status" value="1"/>
</dbReference>
<dbReference type="Gene3D" id="3.40.50.1700">
    <property type="entry name" value="Glycoside hydrolase family 3 C-terminal domain"/>
    <property type="match status" value="1"/>
</dbReference>
<dbReference type="GO" id="GO:0009254">
    <property type="term" value="P:peptidoglycan turnover"/>
    <property type="evidence" value="ECO:0007669"/>
    <property type="project" value="TreeGrafter"/>
</dbReference>
<dbReference type="PRINTS" id="PR00133">
    <property type="entry name" value="GLHYDRLASE3"/>
</dbReference>
<dbReference type="Gene3D" id="3.20.20.300">
    <property type="entry name" value="Glycoside hydrolase, family 3, N-terminal domain"/>
    <property type="match status" value="1"/>
</dbReference>
<dbReference type="AlphaFoldDB" id="A0A0P0FNW6"/>
<evidence type="ECO:0000313" key="10">
    <source>
        <dbReference type="Proteomes" id="UP000061809"/>
    </source>
</evidence>
<dbReference type="KEGG" id="bcel:BcellWH2_02040"/>
<dbReference type="Gene3D" id="3.40.710.10">
    <property type="entry name" value="DD-peptidase/beta-lactamase superfamily"/>
    <property type="match status" value="1"/>
</dbReference>
<evidence type="ECO:0000259" key="7">
    <source>
        <dbReference type="Pfam" id="PF00144"/>
    </source>
</evidence>
<accession>A0A0P0FNW6</accession>
<proteinExistence type="inferred from homology"/>